<protein>
    <submittedName>
        <fullName evidence="1">Antirestriction protein ArdA</fullName>
    </submittedName>
</protein>
<proteinExistence type="predicted"/>
<dbReference type="InterPro" id="IPR009899">
    <property type="entry name" value="ArdA"/>
</dbReference>
<sequence>MSTYFAQPYNLDAVGFYFDSLDSYTLQSENLTDGFGNPVEEFEIQFIDGDEGELFSACGINQGNLHTWFETIIDLSDQEKTALFYLCSILGYSLENAMDKLDDVNLSEGNLRDVAETLFDEFYLNNVPESVRAYIDYEKYARDCELGGDLCEFDFNGMTWTCTNASGI</sequence>
<gene>
    <name evidence="1" type="ORF">H8K27_03745</name>
</gene>
<comment type="caution">
    <text evidence="1">The sequence shown here is derived from an EMBL/GenBank/DDBJ whole genome shotgun (WGS) entry which is preliminary data.</text>
</comment>
<dbReference type="Pfam" id="PF07275">
    <property type="entry name" value="ArdA"/>
    <property type="match status" value="1"/>
</dbReference>
<name>A0ABR6YK04_9BURK</name>
<dbReference type="InterPro" id="IPR041893">
    <property type="entry name" value="ArdA_dom3"/>
</dbReference>
<reference evidence="1 2" key="1">
    <citation type="submission" date="2020-08" db="EMBL/GenBank/DDBJ databases">
        <title>Novel species isolated from subtropical streams in China.</title>
        <authorList>
            <person name="Lu H."/>
        </authorList>
    </citation>
    <scope>NUCLEOTIDE SEQUENCE [LARGE SCALE GENOMIC DNA]</scope>
    <source>
        <strain evidence="1 2">FT31W</strain>
    </source>
</reference>
<organism evidence="1 2">
    <name type="scientific">Undibacterium griseum</name>
    <dbReference type="NCBI Taxonomy" id="2762295"/>
    <lineage>
        <taxon>Bacteria</taxon>
        <taxon>Pseudomonadati</taxon>
        <taxon>Pseudomonadota</taxon>
        <taxon>Betaproteobacteria</taxon>
        <taxon>Burkholderiales</taxon>
        <taxon>Oxalobacteraceae</taxon>
        <taxon>Undibacterium</taxon>
    </lineage>
</organism>
<dbReference type="Proteomes" id="UP000613113">
    <property type="component" value="Unassembled WGS sequence"/>
</dbReference>
<keyword evidence="2" id="KW-1185">Reference proteome</keyword>
<dbReference type="Gene3D" id="1.10.10.1190">
    <property type="entry name" value="Antirestriction protein ArdA, domain 3"/>
    <property type="match status" value="1"/>
</dbReference>
<evidence type="ECO:0000313" key="1">
    <source>
        <dbReference type="EMBL" id="MBC3884236.1"/>
    </source>
</evidence>
<evidence type="ECO:0000313" key="2">
    <source>
        <dbReference type="Proteomes" id="UP000613113"/>
    </source>
</evidence>
<accession>A0ABR6YK04</accession>
<dbReference type="EMBL" id="JACOGC010000001">
    <property type="protein sequence ID" value="MBC3884236.1"/>
    <property type="molecule type" value="Genomic_DNA"/>
</dbReference>
<dbReference type="RefSeq" id="WP_186861836.1">
    <property type="nucleotide sequence ID" value="NZ_JACOGC010000001.1"/>
</dbReference>